<feature type="domain" description="RNA polymerase sigma-70 region 4" evidence="7">
    <location>
        <begin position="134"/>
        <end position="183"/>
    </location>
</feature>
<evidence type="ECO:0000256" key="5">
    <source>
        <dbReference type="ARBA" id="ARBA00023163"/>
    </source>
</evidence>
<evidence type="ECO:0000256" key="1">
    <source>
        <dbReference type="ARBA" id="ARBA00010641"/>
    </source>
</evidence>
<accession>A0A1U7CS72</accession>
<sequence>MSVRERGGAPRDAAGTPARSDTWRRLEAERSFLRRAALRGLPGKADASVGASDVVHDALLEAKRWASSFRGRTRAEWRAWLLMVLRTRISRTNRKAGRGTVPIDDHPGMTPIDSAVSPSAAALGRESAAALRDALRWLNPKDRELLQLRHEDRLDFESIARWMGLPSSESARKRHMRAVNRLRLILGPADEAG</sequence>
<dbReference type="GO" id="GO:0003677">
    <property type="term" value="F:DNA binding"/>
    <property type="evidence" value="ECO:0007669"/>
    <property type="project" value="UniProtKB-KW"/>
</dbReference>
<reference evidence="9" key="1">
    <citation type="submission" date="2016-12" db="EMBL/GenBank/DDBJ databases">
        <title>Comparative genomics of four Isosphaeraceae planctomycetes: a common pool of plasmids and glycoside hydrolase genes.</title>
        <authorList>
            <person name="Ivanova A."/>
        </authorList>
    </citation>
    <scope>NUCLEOTIDE SEQUENCE [LARGE SCALE GENOMIC DNA]</scope>
    <source>
        <strain evidence="9">PX4</strain>
    </source>
</reference>
<dbReference type="InterPro" id="IPR013324">
    <property type="entry name" value="RNA_pol_sigma_r3/r4-like"/>
</dbReference>
<dbReference type="Gene3D" id="1.10.1740.10">
    <property type="match status" value="1"/>
</dbReference>
<dbReference type="InterPro" id="IPR039425">
    <property type="entry name" value="RNA_pol_sigma-70-like"/>
</dbReference>
<dbReference type="STRING" id="1387353.BSF38_03250"/>
<dbReference type="AlphaFoldDB" id="A0A1U7CS72"/>
<dbReference type="NCBIfam" id="TIGR02937">
    <property type="entry name" value="sigma70-ECF"/>
    <property type="match status" value="1"/>
</dbReference>
<evidence type="ECO:0000259" key="7">
    <source>
        <dbReference type="Pfam" id="PF04545"/>
    </source>
</evidence>
<keyword evidence="2" id="KW-0805">Transcription regulation</keyword>
<evidence type="ECO:0000256" key="3">
    <source>
        <dbReference type="ARBA" id="ARBA00023082"/>
    </source>
</evidence>
<proteinExistence type="inferred from homology"/>
<keyword evidence="5" id="KW-0804">Transcription</keyword>
<organism evidence="8 9">
    <name type="scientific">Paludisphaera borealis</name>
    <dbReference type="NCBI Taxonomy" id="1387353"/>
    <lineage>
        <taxon>Bacteria</taxon>
        <taxon>Pseudomonadati</taxon>
        <taxon>Planctomycetota</taxon>
        <taxon>Planctomycetia</taxon>
        <taxon>Isosphaerales</taxon>
        <taxon>Isosphaeraceae</taxon>
        <taxon>Paludisphaera</taxon>
    </lineage>
</organism>
<evidence type="ECO:0000313" key="9">
    <source>
        <dbReference type="Proteomes" id="UP000186309"/>
    </source>
</evidence>
<dbReference type="PANTHER" id="PTHR43133:SF8">
    <property type="entry name" value="RNA POLYMERASE SIGMA FACTOR HI_1459-RELATED"/>
    <property type="match status" value="1"/>
</dbReference>
<dbReference type="RefSeq" id="WP_076347294.1">
    <property type="nucleotide sequence ID" value="NZ_CP019082.1"/>
</dbReference>
<dbReference type="Proteomes" id="UP000186309">
    <property type="component" value="Chromosome"/>
</dbReference>
<dbReference type="PANTHER" id="PTHR43133">
    <property type="entry name" value="RNA POLYMERASE ECF-TYPE SIGMA FACTO"/>
    <property type="match status" value="1"/>
</dbReference>
<dbReference type="Pfam" id="PF04545">
    <property type="entry name" value="Sigma70_r4"/>
    <property type="match status" value="1"/>
</dbReference>
<dbReference type="InterPro" id="IPR014284">
    <property type="entry name" value="RNA_pol_sigma-70_dom"/>
</dbReference>
<evidence type="ECO:0000256" key="2">
    <source>
        <dbReference type="ARBA" id="ARBA00023015"/>
    </source>
</evidence>
<dbReference type="GO" id="GO:0016987">
    <property type="term" value="F:sigma factor activity"/>
    <property type="evidence" value="ECO:0007669"/>
    <property type="project" value="UniProtKB-KW"/>
</dbReference>
<name>A0A1U7CS72_9BACT</name>
<evidence type="ECO:0000256" key="4">
    <source>
        <dbReference type="ARBA" id="ARBA00023125"/>
    </source>
</evidence>
<keyword evidence="3" id="KW-0731">Sigma factor</keyword>
<evidence type="ECO:0000256" key="6">
    <source>
        <dbReference type="SAM" id="MobiDB-lite"/>
    </source>
</evidence>
<keyword evidence="9" id="KW-1185">Reference proteome</keyword>
<dbReference type="OrthoDB" id="265297at2"/>
<dbReference type="EMBL" id="CP019082">
    <property type="protein sequence ID" value="APW61723.1"/>
    <property type="molecule type" value="Genomic_DNA"/>
</dbReference>
<dbReference type="GO" id="GO:0006352">
    <property type="term" value="P:DNA-templated transcription initiation"/>
    <property type="evidence" value="ECO:0007669"/>
    <property type="project" value="InterPro"/>
</dbReference>
<dbReference type="InterPro" id="IPR007630">
    <property type="entry name" value="RNA_pol_sigma70_r4"/>
</dbReference>
<dbReference type="InterPro" id="IPR036388">
    <property type="entry name" value="WH-like_DNA-bd_sf"/>
</dbReference>
<protein>
    <recommendedName>
        <fullName evidence="7">RNA polymerase sigma-70 region 4 domain-containing protein</fullName>
    </recommendedName>
</protein>
<evidence type="ECO:0000313" key="8">
    <source>
        <dbReference type="EMBL" id="APW61723.1"/>
    </source>
</evidence>
<feature type="region of interest" description="Disordered" evidence="6">
    <location>
        <begin position="1"/>
        <end position="21"/>
    </location>
</feature>
<dbReference type="Gene3D" id="1.10.10.10">
    <property type="entry name" value="Winged helix-like DNA-binding domain superfamily/Winged helix DNA-binding domain"/>
    <property type="match status" value="1"/>
</dbReference>
<dbReference type="KEGG" id="pbor:BSF38_03250"/>
<keyword evidence="4" id="KW-0238">DNA-binding</keyword>
<dbReference type="InterPro" id="IPR013325">
    <property type="entry name" value="RNA_pol_sigma_r2"/>
</dbReference>
<comment type="similarity">
    <text evidence="1">Belongs to the sigma-70 factor family. ECF subfamily.</text>
</comment>
<dbReference type="SUPFAM" id="SSF88659">
    <property type="entry name" value="Sigma3 and sigma4 domains of RNA polymerase sigma factors"/>
    <property type="match status" value="1"/>
</dbReference>
<gene>
    <name evidence="8" type="ORF">BSF38_03250</name>
</gene>
<dbReference type="SUPFAM" id="SSF88946">
    <property type="entry name" value="Sigma2 domain of RNA polymerase sigma factors"/>
    <property type="match status" value="1"/>
</dbReference>